<evidence type="ECO:0000256" key="1">
    <source>
        <dbReference type="ARBA" id="ARBA00007357"/>
    </source>
</evidence>
<keyword evidence="2" id="KW-0812">Transmembrane</keyword>
<sequence length="178" mass="20082">MPLQMVLSNVLSVITYMAAIWTCSIISKASVISRPKRIILSAKNMTLNAGRIKLSNEAFVAQNVTIKADVFSLSNSDQGEQIDKRKKVKPPYELISNPDLSSSINKSVNPCDDFYHYVCDGWIASHKMLPYESSIDQFDLNERKLKKQVKCKDLLMIRVLLWSWPTCDVAAPLTTLTQ</sequence>
<gene>
    <name evidence="4" type="ORF">GPUH_LOCUS5144</name>
</gene>
<dbReference type="GO" id="GO:0006508">
    <property type="term" value="P:proteolysis"/>
    <property type="evidence" value="ECO:0007669"/>
    <property type="project" value="InterPro"/>
</dbReference>
<dbReference type="SUPFAM" id="SSF55486">
    <property type="entry name" value="Metalloproteases ('zincins'), catalytic domain"/>
    <property type="match status" value="1"/>
</dbReference>
<evidence type="ECO:0000313" key="4">
    <source>
        <dbReference type="EMBL" id="VDK49283.1"/>
    </source>
</evidence>
<dbReference type="Gene3D" id="1.10.1380.10">
    <property type="entry name" value="Neutral endopeptidase , domain2"/>
    <property type="match status" value="1"/>
</dbReference>
<evidence type="ECO:0000313" key="6">
    <source>
        <dbReference type="WBParaSite" id="GPUH_0000515101-mRNA-1"/>
    </source>
</evidence>
<dbReference type="Pfam" id="PF05649">
    <property type="entry name" value="Peptidase_M13_N"/>
    <property type="match status" value="1"/>
</dbReference>
<organism evidence="6">
    <name type="scientific">Gongylonema pulchrum</name>
    <dbReference type="NCBI Taxonomy" id="637853"/>
    <lineage>
        <taxon>Eukaryota</taxon>
        <taxon>Metazoa</taxon>
        <taxon>Ecdysozoa</taxon>
        <taxon>Nematoda</taxon>
        <taxon>Chromadorea</taxon>
        <taxon>Rhabditida</taxon>
        <taxon>Spirurina</taxon>
        <taxon>Spiruromorpha</taxon>
        <taxon>Spiruroidea</taxon>
        <taxon>Gongylonematidae</taxon>
        <taxon>Gongylonema</taxon>
    </lineage>
</organism>
<accession>A0A183D8V3</accession>
<feature type="domain" description="Peptidase M13 N-terminal" evidence="3">
    <location>
        <begin position="110"/>
        <end position="150"/>
    </location>
</feature>
<reference evidence="4 5" key="2">
    <citation type="submission" date="2018-11" db="EMBL/GenBank/DDBJ databases">
        <authorList>
            <consortium name="Pathogen Informatics"/>
        </authorList>
    </citation>
    <scope>NUCLEOTIDE SEQUENCE [LARGE SCALE GENOMIC DNA]</scope>
</reference>
<dbReference type="WBParaSite" id="GPUH_0000515101-mRNA-1">
    <property type="protein sequence ID" value="GPUH_0000515101-mRNA-1"/>
    <property type="gene ID" value="GPUH_0000515101"/>
</dbReference>
<name>A0A183D8V3_9BILA</name>
<dbReference type="PROSITE" id="PS51885">
    <property type="entry name" value="NEPRILYSIN"/>
    <property type="match status" value="1"/>
</dbReference>
<reference evidence="6" key="1">
    <citation type="submission" date="2016-06" db="UniProtKB">
        <authorList>
            <consortium name="WormBaseParasite"/>
        </authorList>
    </citation>
    <scope>IDENTIFICATION</scope>
</reference>
<comment type="similarity">
    <text evidence="1">Belongs to the peptidase M13 family.</text>
</comment>
<dbReference type="EMBL" id="UYRT01010508">
    <property type="protein sequence ID" value="VDK49283.1"/>
    <property type="molecule type" value="Genomic_DNA"/>
</dbReference>
<keyword evidence="2" id="KW-0472">Membrane</keyword>
<dbReference type="InterPro" id="IPR024079">
    <property type="entry name" value="MetalloPept_cat_dom_sf"/>
</dbReference>
<evidence type="ECO:0000259" key="3">
    <source>
        <dbReference type="Pfam" id="PF05649"/>
    </source>
</evidence>
<dbReference type="InterPro" id="IPR000718">
    <property type="entry name" value="Peptidase_M13"/>
</dbReference>
<dbReference type="GO" id="GO:0004222">
    <property type="term" value="F:metalloendopeptidase activity"/>
    <property type="evidence" value="ECO:0007669"/>
    <property type="project" value="InterPro"/>
</dbReference>
<dbReference type="InterPro" id="IPR042089">
    <property type="entry name" value="Peptidase_M13_dom_2"/>
</dbReference>
<keyword evidence="5" id="KW-1185">Reference proteome</keyword>
<dbReference type="InterPro" id="IPR008753">
    <property type="entry name" value="Peptidase_M13_N"/>
</dbReference>
<dbReference type="AlphaFoldDB" id="A0A183D8V3"/>
<evidence type="ECO:0000313" key="5">
    <source>
        <dbReference type="Proteomes" id="UP000271098"/>
    </source>
</evidence>
<dbReference type="OrthoDB" id="5854331at2759"/>
<keyword evidence="2" id="KW-1133">Transmembrane helix</keyword>
<dbReference type="Proteomes" id="UP000271098">
    <property type="component" value="Unassembled WGS sequence"/>
</dbReference>
<evidence type="ECO:0000256" key="2">
    <source>
        <dbReference type="SAM" id="Phobius"/>
    </source>
</evidence>
<proteinExistence type="inferred from homology"/>
<dbReference type="Gene3D" id="3.40.390.10">
    <property type="entry name" value="Collagenase (Catalytic Domain)"/>
    <property type="match status" value="1"/>
</dbReference>
<feature type="transmembrane region" description="Helical" evidence="2">
    <location>
        <begin position="6"/>
        <end position="27"/>
    </location>
</feature>
<protein>
    <submittedName>
        <fullName evidence="6">Peptidase_M13_N domain-containing protein</fullName>
    </submittedName>
</protein>